<keyword evidence="2" id="KW-1185">Reference proteome</keyword>
<dbReference type="EMBL" id="REGN01013332">
    <property type="protein sequence ID" value="RMZ94062.1"/>
    <property type="molecule type" value="Genomic_DNA"/>
</dbReference>
<dbReference type="Proteomes" id="UP000276133">
    <property type="component" value="Unassembled WGS sequence"/>
</dbReference>
<protein>
    <submittedName>
        <fullName evidence="1">Uncharacterized protein</fullName>
    </submittedName>
</protein>
<accession>A0A3M7P4S6</accession>
<proteinExistence type="predicted"/>
<comment type="caution">
    <text evidence="1">The sequence shown here is derived from an EMBL/GenBank/DDBJ whole genome shotgun (WGS) entry which is preliminary data.</text>
</comment>
<reference evidence="1 2" key="1">
    <citation type="journal article" date="2018" name="Sci. Rep.">
        <title>Genomic signatures of local adaptation to the degree of environmental predictability in rotifers.</title>
        <authorList>
            <person name="Franch-Gras L."/>
            <person name="Hahn C."/>
            <person name="Garcia-Roger E.M."/>
            <person name="Carmona M.J."/>
            <person name="Serra M."/>
            <person name="Gomez A."/>
        </authorList>
    </citation>
    <scope>NUCLEOTIDE SEQUENCE [LARGE SCALE GENOMIC DNA]</scope>
    <source>
        <strain evidence="1">HYR1</strain>
    </source>
</reference>
<gene>
    <name evidence="1" type="ORF">BpHYR1_008888</name>
</gene>
<name>A0A3M7P4S6_BRAPC</name>
<sequence>LIGLGAQQEFRNCADIRILPNPSDSNVPEEEIIKPPVPPQKIKPVFQCETWKSNSENKPGLVINTKPDLNKYTGIGVICWNRLENVWDDKYLFNQHIEMCTNCFLNCLTADKICPKECICRCVKKYGFPCNPKGVANGSPCISGATESVGINGTSGTGGGGGSNGTNGTQQQEDRLLHILD</sequence>
<organism evidence="1 2">
    <name type="scientific">Brachionus plicatilis</name>
    <name type="common">Marine rotifer</name>
    <name type="synonym">Brachionus muelleri</name>
    <dbReference type="NCBI Taxonomy" id="10195"/>
    <lineage>
        <taxon>Eukaryota</taxon>
        <taxon>Metazoa</taxon>
        <taxon>Spiralia</taxon>
        <taxon>Gnathifera</taxon>
        <taxon>Rotifera</taxon>
        <taxon>Eurotatoria</taxon>
        <taxon>Monogononta</taxon>
        <taxon>Pseudotrocha</taxon>
        <taxon>Ploima</taxon>
        <taxon>Brachionidae</taxon>
        <taxon>Brachionus</taxon>
    </lineage>
</organism>
<evidence type="ECO:0000313" key="2">
    <source>
        <dbReference type="Proteomes" id="UP000276133"/>
    </source>
</evidence>
<dbReference type="AlphaFoldDB" id="A0A3M7P4S6"/>
<feature type="non-terminal residue" evidence="1">
    <location>
        <position position="1"/>
    </location>
</feature>
<evidence type="ECO:0000313" key="1">
    <source>
        <dbReference type="EMBL" id="RMZ94062.1"/>
    </source>
</evidence>